<protein>
    <submittedName>
        <fullName evidence="1">Uncharacterized protein</fullName>
    </submittedName>
</protein>
<evidence type="ECO:0000313" key="1">
    <source>
        <dbReference type="EMBL" id="KDR52826.1"/>
    </source>
</evidence>
<dbReference type="EMBL" id="JNGW01000043">
    <property type="protein sequence ID" value="KDR52826.1"/>
    <property type="molecule type" value="Genomic_DNA"/>
</dbReference>
<name>A0A069QSJ7_HOYLO</name>
<proteinExistence type="predicted"/>
<evidence type="ECO:0000313" key="2">
    <source>
        <dbReference type="Proteomes" id="UP000027442"/>
    </source>
</evidence>
<dbReference type="AlphaFoldDB" id="A0A069QSJ7"/>
<dbReference type="Proteomes" id="UP000027442">
    <property type="component" value="Unassembled WGS sequence"/>
</dbReference>
<gene>
    <name evidence="1" type="ORF">HMPREF1991_01059</name>
</gene>
<keyword evidence="2" id="KW-1185">Reference proteome</keyword>
<dbReference type="HOGENOM" id="CLU_3203501_0_0_10"/>
<dbReference type="PATRIC" id="fig|1122985.7.peg.1101"/>
<comment type="caution">
    <text evidence="1">The sequence shown here is derived from an EMBL/GenBank/DDBJ whole genome shotgun (WGS) entry which is preliminary data.</text>
</comment>
<accession>A0A069QSJ7</accession>
<reference evidence="1 2" key="1">
    <citation type="submission" date="2013-08" db="EMBL/GenBank/DDBJ databases">
        <authorList>
            <person name="Weinstock G."/>
            <person name="Sodergren E."/>
            <person name="Wylie T."/>
            <person name="Fulton L."/>
            <person name="Fulton R."/>
            <person name="Fronick C."/>
            <person name="O'Laughlin M."/>
            <person name="Godfrey J."/>
            <person name="Miner T."/>
            <person name="Herter B."/>
            <person name="Appelbaum E."/>
            <person name="Cordes M."/>
            <person name="Lek S."/>
            <person name="Wollam A."/>
            <person name="Pepin K.H."/>
            <person name="Palsikar V.B."/>
            <person name="Mitreva M."/>
            <person name="Wilson R.K."/>
        </authorList>
    </citation>
    <scope>NUCLEOTIDE SEQUENCE [LARGE SCALE GENOMIC DNA]</scope>
    <source>
        <strain evidence="1 2">ATCC 15930</strain>
    </source>
</reference>
<organism evidence="1 2">
    <name type="scientific">Hoylesella loescheii DSM 19665 = JCM 12249 = ATCC 15930</name>
    <dbReference type="NCBI Taxonomy" id="1122985"/>
    <lineage>
        <taxon>Bacteria</taxon>
        <taxon>Pseudomonadati</taxon>
        <taxon>Bacteroidota</taxon>
        <taxon>Bacteroidia</taxon>
        <taxon>Bacteroidales</taxon>
        <taxon>Prevotellaceae</taxon>
        <taxon>Hoylesella</taxon>
    </lineage>
</organism>
<sequence length="45" mass="5370">MRHEPYPNPLKTYVVRNIINTHNIGFRTCIINGRTLRKHPLQNDK</sequence>